<accession>A0A1Z4JIR9</accession>
<dbReference type="InterPro" id="IPR007712">
    <property type="entry name" value="RelE/ParE_toxin"/>
</dbReference>
<gene>
    <name evidence="2" type="ORF">NIES2135_34970</name>
</gene>
<sequence length="128" mass="14529">MPTDLPFVRIELAPRFKRDLRALAKSYRHVRSDLQPLIDQLQAGELPGDRISGVKYAVFKVRLKNRDVQKGKSGGYRVIYYLKAGDLIILVTIYSKSDLTDVGAEVVEDAIAKYEKELQSDSSDLEER</sequence>
<dbReference type="AlphaFoldDB" id="A0A1Z4JIR9"/>
<keyword evidence="3" id="KW-1185">Reference proteome</keyword>
<dbReference type="Pfam" id="PF05016">
    <property type="entry name" value="ParE_toxin"/>
    <property type="match status" value="1"/>
</dbReference>
<reference evidence="2 3" key="1">
    <citation type="submission" date="2017-06" db="EMBL/GenBank/DDBJ databases">
        <title>Genome sequencing of cyanobaciteial culture collection at National Institute for Environmental Studies (NIES).</title>
        <authorList>
            <person name="Hirose Y."/>
            <person name="Shimura Y."/>
            <person name="Fujisawa T."/>
            <person name="Nakamura Y."/>
            <person name="Kawachi M."/>
        </authorList>
    </citation>
    <scope>NUCLEOTIDE SEQUENCE [LARGE SCALE GENOMIC DNA]</scope>
    <source>
        <strain evidence="2 3">NIES-2135</strain>
    </source>
</reference>
<dbReference type="Proteomes" id="UP000217895">
    <property type="component" value="Chromosome"/>
</dbReference>
<dbReference type="Gene3D" id="3.30.2310.20">
    <property type="entry name" value="RelE-like"/>
    <property type="match status" value="1"/>
</dbReference>
<evidence type="ECO:0000313" key="3">
    <source>
        <dbReference type="Proteomes" id="UP000217895"/>
    </source>
</evidence>
<proteinExistence type="predicted"/>
<protein>
    <recommendedName>
        <fullName evidence="4">Addiction module antitoxin</fullName>
    </recommendedName>
</protein>
<keyword evidence="1" id="KW-1277">Toxin-antitoxin system</keyword>
<dbReference type="EMBL" id="AP018203">
    <property type="protein sequence ID" value="BAY56662.1"/>
    <property type="molecule type" value="Genomic_DNA"/>
</dbReference>
<evidence type="ECO:0000313" key="2">
    <source>
        <dbReference type="EMBL" id="BAY56662.1"/>
    </source>
</evidence>
<evidence type="ECO:0000256" key="1">
    <source>
        <dbReference type="ARBA" id="ARBA00022649"/>
    </source>
</evidence>
<organism evidence="2 3">
    <name type="scientific">Leptolyngbya boryana NIES-2135</name>
    <dbReference type="NCBI Taxonomy" id="1973484"/>
    <lineage>
        <taxon>Bacteria</taxon>
        <taxon>Bacillati</taxon>
        <taxon>Cyanobacteriota</taxon>
        <taxon>Cyanophyceae</taxon>
        <taxon>Leptolyngbyales</taxon>
        <taxon>Leptolyngbyaceae</taxon>
        <taxon>Leptolyngbya group</taxon>
        <taxon>Leptolyngbya</taxon>
    </lineage>
</organism>
<name>A0A1Z4JIR9_LEPBY</name>
<evidence type="ECO:0008006" key="4">
    <source>
        <dbReference type="Google" id="ProtNLM"/>
    </source>
</evidence>
<dbReference type="InterPro" id="IPR035093">
    <property type="entry name" value="RelE/ParE_toxin_dom_sf"/>
</dbReference>